<feature type="chain" id="PRO_5027782639" description="Secreted protein" evidence="1">
    <location>
        <begin position="32"/>
        <end position="101"/>
    </location>
</feature>
<evidence type="ECO:0000256" key="1">
    <source>
        <dbReference type="SAM" id="SignalP"/>
    </source>
</evidence>
<dbReference type="AlphaFoldDB" id="A0A7C9E8C0"/>
<dbReference type="EMBL" id="GISG01213246">
    <property type="protein sequence ID" value="MBA4661662.1"/>
    <property type="molecule type" value="Transcribed_RNA"/>
</dbReference>
<accession>A0A7C9E8C0</accession>
<organism evidence="2">
    <name type="scientific">Opuntia streptacantha</name>
    <name type="common">Prickly pear cactus</name>
    <name type="synonym">Opuntia cardona</name>
    <dbReference type="NCBI Taxonomy" id="393608"/>
    <lineage>
        <taxon>Eukaryota</taxon>
        <taxon>Viridiplantae</taxon>
        <taxon>Streptophyta</taxon>
        <taxon>Embryophyta</taxon>
        <taxon>Tracheophyta</taxon>
        <taxon>Spermatophyta</taxon>
        <taxon>Magnoliopsida</taxon>
        <taxon>eudicotyledons</taxon>
        <taxon>Gunneridae</taxon>
        <taxon>Pentapetalae</taxon>
        <taxon>Caryophyllales</taxon>
        <taxon>Cactineae</taxon>
        <taxon>Cactaceae</taxon>
        <taxon>Opuntioideae</taxon>
        <taxon>Opuntia</taxon>
    </lineage>
</organism>
<reference evidence="2" key="1">
    <citation type="journal article" date="2013" name="J. Plant Res.">
        <title>Effect of fungi and light on seed germination of three Opuntia species from semiarid lands of central Mexico.</title>
        <authorList>
            <person name="Delgado-Sanchez P."/>
            <person name="Jimenez-Bremont J.F."/>
            <person name="Guerrero-Gonzalez Mde L."/>
            <person name="Flores J."/>
        </authorList>
    </citation>
    <scope>NUCLEOTIDE SEQUENCE</scope>
    <source>
        <tissue evidence="2">Cladode</tissue>
    </source>
</reference>
<keyword evidence="1" id="KW-0732">Signal</keyword>
<sequence>MPFFSLEAALSSKYLLLSFFLVSLPRPFCCSASGSPLGRDLHGDMDILLERGFSSLGATSASSAVGIGVEVRGRARDAVLRVVATWVWYRDWLRASSSSKS</sequence>
<proteinExistence type="predicted"/>
<evidence type="ECO:0008006" key="3">
    <source>
        <dbReference type="Google" id="ProtNLM"/>
    </source>
</evidence>
<feature type="signal peptide" evidence="1">
    <location>
        <begin position="1"/>
        <end position="31"/>
    </location>
</feature>
<reference evidence="2" key="2">
    <citation type="submission" date="2020-07" db="EMBL/GenBank/DDBJ databases">
        <authorList>
            <person name="Vera ALvarez R."/>
            <person name="Arias-Moreno D.M."/>
            <person name="Jimenez-Jacinto V."/>
            <person name="Jimenez-Bremont J.F."/>
            <person name="Swaminathan K."/>
            <person name="Moose S.P."/>
            <person name="Guerrero-Gonzalez M.L."/>
            <person name="Marino-Ramirez L."/>
            <person name="Landsman D."/>
            <person name="Rodriguez-Kessler M."/>
            <person name="Delgado-Sanchez P."/>
        </authorList>
    </citation>
    <scope>NUCLEOTIDE SEQUENCE</scope>
    <source>
        <tissue evidence="2">Cladode</tissue>
    </source>
</reference>
<evidence type="ECO:0000313" key="2">
    <source>
        <dbReference type="EMBL" id="MBA4661662.1"/>
    </source>
</evidence>
<name>A0A7C9E8C0_OPUST</name>
<protein>
    <recommendedName>
        <fullName evidence="3">Secreted protein</fullName>
    </recommendedName>
</protein>